<dbReference type="InterPro" id="IPR002052">
    <property type="entry name" value="DNA_methylase_N6_adenine_CS"/>
</dbReference>
<dbReference type="EC" id="2.1.1.214" evidence="9"/>
<dbReference type="FunCoup" id="A0A1Y2G2Y0">
    <property type="interactions" value="639"/>
</dbReference>
<dbReference type="AlphaFoldDB" id="A0A1Y2G2Y0"/>
<evidence type="ECO:0000313" key="15">
    <source>
        <dbReference type="Proteomes" id="UP000193467"/>
    </source>
</evidence>
<evidence type="ECO:0000256" key="2">
    <source>
        <dbReference type="ARBA" id="ARBA00022490"/>
    </source>
</evidence>
<dbReference type="GO" id="GO:0005737">
    <property type="term" value="C:cytoplasm"/>
    <property type="evidence" value="ECO:0007669"/>
    <property type="project" value="UniProtKB-SubCell"/>
</dbReference>
<evidence type="ECO:0000256" key="3">
    <source>
        <dbReference type="ARBA" id="ARBA00022555"/>
    </source>
</evidence>
<dbReference type="InterPro" id="IPR059073">
    <property type="entry name" value="TRMT11_N"/>
</dbReference>
<keyword evidence="2" id="KW-0963">Cytoplasm</keyword>
<dbReference type="PROSITE" id="PS00092">
    <property type="entry name" value="N6_MTASE"/>
    <property type="match status" value="1"/>
</dbReference>
<dbReference type="GO" id="GO:0000049">
    <property type="term" value="F:tRNA binding"/>
    <property type="evidence" value="ECO:0007669"/>
    <property type="project" value="UniProtKB-UniRule"/>
</dbReference>
<proteinExistence type="inferred from homology"/>
<keyword evidence="7 10" id="KW-0819">tRNA processing</keyword>
<dbReference type="InterPro" id="IPR029063">
    <property type="entry name" value="SAM-dependent_MTases_sf"/>
</dbReference>
<feature type="domain" description="tRNA (guanine(10)-N(2))-methyltransferase TRMT11 N-terminal" evidence="13">
    <location>
        <begin position="13"/>
        <end position="180"/>
    </location>
</feature>
<keyword evidence="3 10" id="KW-0820">tRNA-binding</keyword>
<keyword evidence="8 10" id="KW-0694">RNA-binding</keyword>
<feature type="region of interest" description="Disordered" evidence="11">
    <location>
        <begin position="478"/>
        <end position="505"/>
    </location>
</feature>
<dbReference type="GO" id="GO:0008033">
    <property type="term" value="P:tRNA processing"/>
    <property type="evidence" value="ECO:0007669"/>
    <property type="project" value="UniProtKB-UniRule"/>
</dbReference>
<dbReference type="InParanoid" id="A0A1Y2G2Y0"/>
<evidence type="ECO:0000256" key="4">
    <source>
        <dbReference type="ARBA" id="ARBA00022603"/>
    </source>
</evidence>
<evidence type="ECO:0000259" key="13">
    <source>
        <dbReference type="Pfam" id="PF25904"/>
    </source>
</evidence>
<dbReference type="GO" id="GO:0160102">
    <property type="term" value="F:tRNA (guanine(10)-N2)-methyltransferase activity"/>
    <property type="evidence" value="ECO:0007669"/>
    <property type="project" value="UniProtKB-EC"/>
</dbReference>
<evidence type="ECO:0000256" key="8">
    <source>
        <dbReference type="ARBA" id="ARBA00022884"/>
    </source>
</evidence>
<keyword evidence="5 10" id="KW-0808">Transferase</keyword>
<evidence type="ECO:0000256" key="7">
    <source>
        <dbReference type="ARBA" id="ARBA00022694"/>
    </source>
</evidence>
<name>A0A1Y2G2Y0_9BASI</name>
<comment type="subcellular location">
    <subcellularLocation>
        <location evidence="1">Cytoplasm</location>
    </subcellularLocation>
</comment>
<evidence type="ECO:0000313" key="14">
    <source>
        <dbReference type="EMBL" id="ORY91736.1"/>
    </source>
</evidence>
<organism evidence="14 15">
    <name type="scientific">Leucosporidium creatinivorum</name>
    <dbReference type="NCBI Taxonomy" id="106004"/>
    <lineage>
        <taxon>Eukaryota</taxon>
        <taxon>Fungi</taxon>
        <taxon>Dikarya</taxon>
        <taxon>Basidiomycota</taxon>
        <taxon>Pucciniomycotina</taxon>
        <taxon>Microbotryomycetes</taxon>
        <taxon>Leucosporidiales</taxon>
        <taxon>Leucosporidium</taxon>
    </lineage>
</organism>
<dbReference type="Pfam" id="PF25904">
    <property type="entry name" value="Tmrp11_N"/>
    <property type="match status" value="1"/>
</dbReference>
<dbReference type="Pfam" id="PF01170">
    <property type="entry name" value="UPF0020"/>
    <property type="match status" value="1"/>
</dbReference>
<dbReference type="STRING" id="106004.A0A1Y2G2Y0"/>
<reference evidence="14 15" key="1">
    <citation type="submission" date="2016-07" db="EMBL/GenBank/DDBJ databases">
        <title>Pervasive Adenine N6-methylation of Active Genes in Fungi.</title>
        <authorList>
            <consortium name="DOE Joint Genome Institute"/>
            <person name="Mondo S.J."/>
            <person name="Dannebaum R.O."/>
            <person name="Kuo R.C."/>
            <person name="Labutti K."/>
            <person name="Haridas S."/>
            <person name="Kuo A."/>
            <person name="Salamov A."/>
            <person name="Ahrendt S.R."/>
            <person name="Lipzen A."/>
            <person name="Sullivan W."/>
            <person name="Andreopoulos W.B."/>
            <person name="Clum A."/>
            <person name="Lindquist E."/>
            <person name="Daum C."/>
            <person name="Ramamoorthy G.K."/>
            <person name="Gryganskyi A."/>
            <person name="Culley D."/>
            <person name="Magnuson J.K."/>
            <person name="James T.Y."/>
            <person name="O'Malley M.A."/>
            <person name="Stajich J.E."/>
            <person name="Spatafora J.W."/>
            <person name="Visel A."/>
            <person name="Grigoriev I.V."/>
        </authorList>
    </citation>
    <scope>NUCLEOTIDE SEQUENCE [LARGE SCALE GENOMIC DNA]</scope>
    <source>
        <strain evidence="14 15">62-1032</strain>
    </source>
</reference>
<protein>
    <recommendedName>
        <fullName evidence="9">tRNA (guanine(10)-N(2))-methyltransferase</fullName>
        <ecNumber evidence="9">2.1.1.214</ecNumber>
    </recommendedName>
</protein>
<dbReference type="GO" id="GO:0043527">
    <property type="term" value="C:tRNA methyltransferase complex"/>
    <property type="evidence" value="ECO:0007669"/>
    <property type="project" value="UniProtKB-ARBA"/>
</dbReference>
<dbReference type="InterPro" id="IPR000241">
    <property type="entry name" value="RlmKL-like_Mtase"/>
</dbReference>
<comment type="similarity">
    <text evidence="10">Belongs to the class I-like SAM-binding methyltransferase superfamily. TRM11 methyltransferase family.</text>
</comment>
<evidence type="ECO:0000256" key="1">
    <source>
        <dbReference type="ARBA" id="ARBA00004496"/>
    </source>
</evidence>
<evidence type="ECO:0000256" key="10">
    <source>
        <dbReference type="PROSITE-ProRule" id="PRU00959"/>
    </source>
</evidence>
<dbReference type="PROSITE" id="PS51627">
    <property type="entry name" value="SAM_MT_TRM11"/>
    <property type="match status" value="1"/>
</dbReference>
<dbReference type="Proteomes" id="UP000193467">
    <property type="component" value="Unassembled WGS sequence"/>
</dbReference>
<dbReference type="InterPro" id="IPR016691">
    <property type="entry name" value="TRMT11"/>
</dbReference>
<evidence type="ECO:0000256" key="5">
    <source>
        <dbReference type="ARBA" id="ARBA00022679"/>
    </source>
</evidence>
<feature type="domain" description="Ribosomal RNA large subunit methyltransferase K/L-like methyltransferase" evidence="12">
    <location>
        <begin position="190"/>
        <end position="306"/>
    </location>
</feature>
<dbReference type="EMBL" id="MCGR01000002">
    <property type="protein sequence ID" value="ORY91736.1"/>
    <property type="molecule type" value="Genomic_DNA"/>
</dbReference>
<keyword evidence="6 10" id="KW-0949">S-adenosyl-L-methionine</keyword>
<dbReference type="SUPFAM" id="SSF53335">
    <property type="entry name" value="S-adenosyl-L-methionine-dependent methyltransferases"/>
    <property type="match status" value="1"/>
</dbReference>
<dbReference type="PIRSF" id="PIRSF017259">
    <property type="entry name" value="tRNA_mtfrase_TRM11"/>
    <property type="match status" value="1"/>
</dbReference>
<dbReference type="GO" id="GO:0032259">
    <property type="term" value="P:methylation"/>
    <property type="evidence" value="ECO:0007669"/>
    <property type="project" value="UniProtKB-UniRule"/>
</dbReference>
<dbReference type="OrthoDB" id="296065at2759"/>
<dbReference type="PANTHER" id="PTHR13370">
    <property type="entry name" value="RNA METHYLASE-RELATED"/>
    <property type="match status" value="1"/>
</dbReference>
<comment type="caution">
    <text evidence="14">The sequence shown here is derived from an EMBL/GenBank/DDBJ whole genome shotgun (WGS) entry which is preliminary data.</text>
</comment>
<gene>
    <name evidence="14" type="ORF">BCR35DRAFT_349515</name>
</gene>
<sequence length="505" mass="57273">MKFLLVCSCGPLHEFRLPELDSIATLYNFPITYLDGSRDTSRPFIIIDLPSEKEARLLGSRAISVKHIWHYWAHATTYEELHPKIRDCKELWSPLALSRSTSWKFQVSAHGRTIPSPVQRDVIESFDYMEFLGDIDLKNPDVTIGVFEEYASGEARMERGRELNECRGVWMGRKICDTRRHLMDVFDLKKRSYIGNTSMEAEVSLLMANQALASEGKVCYDPFAGTGSMLLTASAFGAYSFGSDIDGRQMRGKKTSIATSAAQYHIAPLLLDCCSFDLTQHPFRTGELFDAIVTDPPYGVRAGAKRLGRAEGRRAVEPTLVKGREGEGFHHQFPDYIPPSVPWEMTSVINSLLTFSLFLLKPGGRLVFFLPTNNAEYADVDIPSIPGLKLISNSSQDFGKWARRLITMEKLQGGWEDVVEGLDRGVEREGMEGLEERLERLAVEGEGEGAEAEERRRKPGHAEFRQWYFEQNEKKVERKVEAEGNKKRWEEGRRKEEQGEGEEKV</sequence>
<dbReference type="PRINTS" id="PR00507">
    <property type="entry name" value="N12N6MTFRASE"/>
</dbReference>
<keyword evidence="15" id="KW-1185">Reference proteome</keyword>
<accession>A0A1Y2G2Y0</accession>
<evidence type="ECO:0000256" key="11">
    <source>
        <dbReference type="SAM" id="MobiDB-lite"/>
    </source>
</evidence>
<evidence type="ECO:0000256" key="9">
    <source>
        <dbReference type="ARBA" id="ARBA00066937"/>
    </source>
</evidence>
<dbReference type="PANTHER" id="PTHR13370:SF3">
    <property type="entry name" value="TRNA (GUANINE(10)-N2)-METHYLTRANSFERASE HOMOLOG"/>
    <property type="match status" value="1"/>
</dbReference>
<dbReference type="Gene3D" id="3.40.50.150">
    <property type="entry name" value="Vaccinia Virus protein VP39"/>
    <property type="match status" value="1"/>
</dbReference>
<evidence type="ECO:0000259" key="12">
    <source>
        <dbReference type="Pfam" id="PF01170"/>
    </source>
</evidence>
<evidence type="ECO:0000256" key="6">
    <source>
        <dbReference type="ARBA" id="ARBA00022691"/>
    </source>
</evidence>
<keyword evidence="4 10" id="KW-0489">Methyltransferase</keyword>